<evidence type="ECO:0000256" key="2">
    <source>
        <dbReference type="ARBA" id="ARBA00022801"/>
    </source>
</evidence>
<evidence type="ECO:0000313" key="5">
    <source>
        <dbReference type="EMBL" id="GIJ69057.1"/>
    </source>
</evidence>
<dbReference type="SUPFAM" id="SSF51445">
    <property type="entry name" value="(Trans)glycosidases"/>
    <property type="match status" value="1"/>
</dbReference>
<dbReference type="GO" id="GO:0009254">
    <property type="term" value="P:peptidoglycan turnover"/>
    <property type="evidence" value="ECO:0007669"/>
    <property type="project" value="TreeGrafter"/>
</dbReference>
<dbReference type="GO" id="GO:0005975">
    <property type="term" value="P:carbohydrate metabolic process"/>
    <property type="evidence" value="ECO:0007669"/>
    <property type="project" value="InterPro"/>
</dbReference>
<keyword evidence="6" id="KW-1185">Reference proteome</keyword>
<evidence type="ECO:0000259" key="4">
    <source>
        <dbReference type="Pfam" id="PF00933"/>
    </source>
</evidence>
<name>A0A8J4EEI2_9ACTN</name>
<dbReference type="AlphaFoldDB" id="A0A8J4EEI2"/>
<feature type="domain" description="Glycoside hydrolase family 3 N-terminal" evidence="4">
    <location>
        <begin position="31"/>
        <end position="320"/>
    </location>
</feature>
<evidence type="ECO:0000313" key="6">
    <source>
        <dbReference type="Proteomes" id="UP000635606"/>
    </source>
</evidence>
<reference evidence="5" key="1">
    <citation type="submission" date="2021-01" db="EMBL/GenBank/DDBJ databases">
        <title>Whole genome shotgun sequence of Virgisporangium ochraceum NBRC 16418.</title>
        <authorList>
            <person name="Komaki H."/>
            <person name="Tamura T."/>
        </authorList>
    </citation>
    <scope>NUCLEOTIDE SEQUENCE</scope>
    <source>
        <strain evidence="5">NBRC 16418</strain>
    </source>
</reference>
<dbReference type="InterPro" id="IPR017853">
    <property type="entry name" value="GH"/>
</dbReference>
<dbReference type="Pfam" id="PF00933">
    <property type="entry name" value="Glyco_hydro_3"/>
    <property type="match status" value="1"/>
</dbReference>
<proteinExistence type="inferred from homology"/>
<dbReference type="InterPro" id="IPR050226">
    <property type="entry name" value="NagZ_Beta-hexosaminidase"/>
</dbReference>
<keyword evidence="3" id="KW-0326">Glycosidase</keyword>
<keyword evidence="2 5" id="KW-0378">Hydrolase</keyword>
<sequence length="490" mass="50705">MSEQVERLAARTLLVGFDGQSVPTWVREAAPGLGGVVLYGDNIRSDDDAARLAGEVRERGDALLAVDEEGGDVTRLHYTTGSPTPGNYVLGAADDVAATRAVAAAIGARLRRSHVLLNLAPDADVNSNPANPVIGVRAFGAEPERVSRHTVAYVEGLQAQGVAACVKHFPGHGDTSADSHHELPVVALDEEEWRRVHLPPFAAAIRAGARTVMTAHIRFPALDPHLPATLSRRILVGLLREELGFDGAVITDALEMEAIAATYGAAQAAPLAIAAGADLLCLGARDGEATYRNALAAIVGAVRDGALTVDRLEEAAARVDALHGWVASAPSAGAEGDGGAGYSATRRAALVRDLVPLDTGPVLVELRGETNLAVGRARWDLAGPLAALGVAPVVTVRVTSPSDDGLADALGKAGGHPVVVVGRDVPRHAWQREVLDHVRASAPDAVLVDLGLPRPADLGAGPYVLVGGAARPNLRVAAELLAGRDMSPQD</sequence>
<dbReference type="EMBL" id="BOPH01000053">
    <property type="protein sequence ID" value="GIJ69057.1"/>
    <property type="molecule type" value="Genomic_DNA"/>
</dbReference>
<dbReference type="RefSeq" id="WP_203928982.1">
    <property type="nucleotide sequence ID" value="NZ_BOPH01000053.1"/>
</dbReference>
<accession>A0A8J4EEI2</accession>
<comment type="caution">
    <text evidence="5">The sequence shown here is derived from an EMBL/GenBank/DDBJ whole genome shotgun (WGS) entry which is preliminary data.</text>
</comment>
<protein>
    <submittedName>
        <fullName evidence="5">Hydrolase</fullName>
    </submittedName>
</protein>
<dbReference type="InterPro" id="IPR036962">
    <property type="entry name" value="Glyco_hydro_3_N_sf"/>
</dbReference>
<dbReference type="Proteomes" id="UP000635606">
    <property type="component" value="Unassembled WGS sequence"/>
</dbReference>
<dbReference type="PANTHER" id="PTHR30480:SF16">
    <property type="entry name" value="GLYCOSIDE HYDROLASE FAMILY 3 DOMAIN PROTEIN"/>
    <property type="match status" value="1"/>
</dbReference>
<comment type="similarity">
    <text evidence="1">Belongs to the glycosyl hydrolase 3 family.</text>
</comment>
<dbReference type="InterPro" id="IPR001764">
    <property type="entry name" value="Glyco_hydro_3_N"/>
</dbReference>
<dbReference type="PANTHER" id="PTHR30480">
    <property type="entry name" value="BETA-HEXOSAMINIDASE-RELATED"/>
    <property type="match status" value="1"/>
</dbReference>
<dbReference type="Gene3D" id="3.20.20.300">
    <property type="entry name" value="Glycoside hydrolase, family 3, N-terminal domain"/>
    <property type="match status" value="1"/>
</dbReference>
<evidence type="ECO:0000256" key="1">
    <source>
        <dbReference type="ARBA" id="ARBA00005336"/>
    </source>
</evidence>
<gene>
    <name evidence="5" type="ORF">Voc01_039740</name>
</gene>
<dbReference type="GO" id="GO:0004553">
    <property type="term" value="F:hydrolase activity, hydrolyzing O-glycosyl compounds"/>
    <property type="evidence" value="ECO:0007669"/>
    <property type="project" value="InterPro"/>
</dbReference>
<organism evidence="5 6">
    <name type="scientific">Virgisporangium ochraceum</name>
    <dbReference type="NCBI Taxonomy" id="65505"/>
    <lineage>
        <taxon>Bacteria</taxon>
        <taxon>Bacillati</taxon>
        <taxon>Actinomycetota</taxon>
        <taxon>Actinomycetes</taxon>
        <taxon>Micromonosporales</taxon>
        <taxon>Micromonosporaceae</taxon>
        <taxon>Virgisporangium</taxon>
    </lineage>
</organism>
<evidence type="ECO:0000256" key="3">
    <source>
        <dbReference type="ARBA" id="ARBA00023295"/>
    </source>
</evidence>